<dbReference type="WBParaSite" id="SSLN_0000450201-mRNA-1">
    <property type="protein sequence ID" value="SSLN_0000450201-mRNA-1"/>
    <property type="gene ID" value="SSLN_0000450201"/>
</dbReference>
<dbReference type="AlphaFoldDB" id="A0A183SJF7"/>
<organism evidence="4">
    <name type="scientific">Schistocephalus solidus</name>
    <name type="common">Tapeworm</name>
    <dbReference type="NCBI Taxonomy" id="70667"/>
    <lineage>
        <taxon>Eukaryota</taxon>
        <taxon>Metazoa</taxon>
        <taxon>Spiralia</taxon>
        <taxon>Lophotrochozoa</taxon>
        <taxon>Platyhelminthes</taxon>
        <taxon>Cestoda</taxon>
        <taxon>Eucestoda</taxon>
        <taxon>Diphyllobothriidea</taxon>
        <taxon>Diphyllobothriidae</taxon>
        <taxon>Schistocephalus</taxon>
    </lineage>
</organism>
<dbReference type="InterPro" id="IPR036691">
    <property type="entry name" value="Endo/exonu/phosph_ase_sf"/>
</dbReference>
<dbReference type="Pfam" id="PF03372">
    <property type="entry name" value="Exo_endo_phos"/>
    <property type="match status" value="1"/>
</dbReference>
<reference evidence="2 3" key="2">
    <citation type="submission" date="2018-11" db="EMBL/GenBank/DDBJ databases">
        <authorList>
            <consortium name="Pathogen Informatics"/>
        </authorList>
    </citation>
    <scope>NUCLEOTIDE SEQUENCE [LARGE SCALE GENOMIC DNA]</scope>
    <source>
        <strain evidence="2 3">NST_G2</strain>
    </source>
</reference>
<dbReference type="Proteomes" id="UP000275846">
    <property type="component" value="Unassembled WGS sequence"/>
</dbReference>
<reference evidence="4" key="1">
    <citation type="submission" date="2016-06" db="UniProtKB">
        <authorList>
            <consortium name="WormBaseParasite"/>
        </authorList>
    </citation>
    <scope>IDENTIFICATION</scope>
</reference>
<evidence type="ECO:0000313" key="3">
    <source>
        <dbReference type="Proteomes" id="UP000275846"/>
    </source>
</evidence>
<dbReference type="EMBL" id="UYSU01032837">
    <property type="protein sequence ID" value="VDL90740.1"/>
    <property type="molecule type" value="Genomic_DNA"/>
</dbReference>
<keyword evidence="3" id="KW-1185">Reference proteome</keyword>
<proteinExistence type="predicted"/>
<name>A0A183SJF7_SCHSO</name>
<dbReference type="GO" id="GO:0003824">
    <property type="term" value="F:catalytic activity"/>
    <property type="evidence" value="ECO:0007669"/>
    <property type="project" value="InterPro"/>
</dbReference>
<dbReference type="OrthoDB" id="410381at2759"/>
<evidence type="ECO:0000313" key="4">
    <source>
        <dbReference type="WBParaSite" id="SSLN_0000450201-mRNA-1"/>
    </source>
</evidence>
<evidence type="ECO:0000313" key="2">
    <source>
        <dbReference type="EMBL" id="VDL90740.1"/>
    </source>
</evidence>
<evidence type="ECO:0000259" key="1">
    <source>
        <dbReference type="Pfam" id="PF03372"/>
    </source>
</evidence>
<dbReference type="Gene3D" id="3.60.10.10">
    <property type="entry name" value="Endonuclease/exonuclease/phosphatase"/>
    <property type="match status" value="1"/>
</dbReference>
<feature type="domain" description="Endonuclease/exonuclease/phosphatase" evidence="1">
    <location>
        <begin position="63"/>
        <end position="145"/>
    </location>
</feature>
<dbReference type="SUPFAM" id="SSF56219">
    <property type="entry name" value="DNase I-like"/>
    <property type="match status" value="1"/>
</dbReference>
<gene>
    <name evidence="2" type="ORF">SSLN_LOCUS4355</name>
</gene>
<protein>
    <submittedName>
        <fullName evidence="4">Endo/exonuclease/phosphatase domain-containing protein</fullName>
    </submittedName>
</protein>
<accession>A0A183SJF7</accession>
<dbReference type="InterPro" id="IPR005135">
    <property type="entry name" value="Endo/exonuclease/phosphatase"/>
</dbReference>
<sequence>MLLWPPLTGTQLSHVASPSWVLRSGHTTGNRDDRWAKPGEGLRFCVVPPHPAARVIPLTLEAWNVCSLLVNPRSNRPERRMVLVARELVHYKVDITALSETRFSEQGPLEEMSASYNFFWSGRPKAERSDAGVAVSIRNDIVGCLPCLPQGINDRLMSLHLPLWGDQFATSIGAYAPQ</sequence>